<proteinExistence type="inferred from homology"/>
<dbReference type="GO" id="GO:0004590">
    <property type="term" value="F:orotidine-5'-phosphate decarboxylase activity"/>
    <property type="evidence" value="ECO:0007669"/>
    <property type="project" value="UniProtKB-EC"/>
</dbReference>
<dbReference type="EMBL" id="JBHUNF010000001">
    <property type="protein sequence ID" value="MFD2673855.1"/>
    <property type="molecule type" value="Genomic_DNA"/>
</dbReference>
<dbReference type="SUPFAM" id="SSF51366">
    <property type="entry name" value="Ribulose-phoshate binding barrel"/>
    <property type="match status" value="1"/>
</dbReference>
<dbReference type="InterPro" id="IPR011995">
    <property type="entry name" value="OMPdecase_type-2"/>
</dbReference>
<name>A0ABW5RFK9_9MICO</name>
<evidence type="ECO:0000256" key="3">
    <source>
        <dbReference type="ARBA" id="ARBA00022793"/>
    </source>
</evidence>
<dbReference type="SMART" id="SM00934">
    <property type="entry name" value="OMPdecase"/>
    <property type="match status" value="1"/>
</dbReference>
<dbReference type="InterPro" id="IPR018089">
    <property type="entry name" value="OMPdecase_AS"/>
</dbReference>
<evidence type="ECO:0000259" key="8">
    <source>
        <dbReference type="SMART" id="SM00934"/>
    </source>
</evidence>
<dbReference type="PANTHER" id="PTHR43375:SF1">
    <property type="entry name" value="OROTIDINE 5'-PHOSPHATE DECARBOXYLASE"/>
    <property type="match status" value="1"/>
</dbReference>
<evidence type="ECO:0000256" key="5">
    <source>
        <dbReference type="ARBA" id="ARBA00023239"/>
    </source>
</evidence>
<dbReference type="Proteomes" id="UP001597453">
    <property type="component" value="Unassembled WGS sequence"/>
</dbReference>
<comment type="caution">
    <text evidence="9">The sequence shown here is derived from an EMBL/GenBank/DDBJ whole genome shotgun (WGS) entry which is preliminary data.</text>
</comment>
<comment type="catalytic activity">
    <reaction evidence="6">
        <text>orotidine 5'-phosphate + H(+) = UMP + CO2</text>
        <dbReference type="Rhea" id="RHEA:11596"/>
        <dbReference type="ChEBI" id="CHEBI:15378"/>
        <dbReference type="ChEBI" id="CHEBI:16526"/>
        <dbReference type="ChEBI" id="CHEBI:57538"/>
        <dbReference type="ChEBI" id="CHEBI:57865"/>
        <dbReference type="EC" id="4.1.1.23"/>
    </reaction>
</comment>
<accession>A0ABW5RFK9</accession>
<evidence type="ECO:0000313" key="10">
    <source>
        <dbReference type="Proteomes" id="UP001597453"/>
    </source>
</evidence>
<dbReference type="CDD" id="cd04725">
    <property type="entry name" value="OMP_decarboxylase_like"/>
    <property type="match status" value="1"/>
</dbReference>
<evidence type="ECO:0000256" key="1">
    <source>
        <dbReference type="ARBA" id="ARBA00004861"/>
    </source>
</evidence>
<dbReference type="Gene3D" id="3.20.20.70">
    <property type="entry name" value="Aldolase class I"/>
    <property type="match status" value="1"/>
</dbReference>
<evidence type="ECO:0000256" key="4">
    <source>
        <dbReference type="ARBA" id="ARBA00022975"/>
    </source>
</evidence>
<comment type="similarity">
    <text evidence="2">Belongs to the OMP decarboxylase family. Type 2 subfamily.</text>
</comment>
<reference evidence="10" key="1">
    <citation type="journal article" date="2019" name="Int. J. Syst. Evol. Microbiol.">
        <title>The Global Catalogue of Microorganisms (GCM) 10K type strain sequencing project: providing services to taxonomists for standard genome sequencing and annotation.</title>
        <authorList>
            <consortium name="The Broad Institute Genomics Platform"/>
            <consortium name="The Broad Institute Genome Sequencing Center for Infectious Disease"/>
            <person name="Wu L."/>
            <person name="Ma J."/>
        </authorList>
    </citation>
    <scope>NUCLEOTIDE SEQUENCE [LARGE SCALE GENOMIC DNA]</scope>
    <source>
        <strain evidence="10">TISTR 1511</strain>
    </source>
</reference>
<evidence type="ECO:0000256" key="6">
    <source>
        <dbReference type="ARBA" id="ARBA00049157"/>
    </source>
</evidence>
<dbReference type="InterPro" id="IPR013785">
    <property type="entry name" value="Aldolase_TIM"/>
</dbReference>
<dbReference type="Pfam" id="PF00215">
    <property type="entry name" value="OMPdecase"/>
    <property type="match status" value="1"/>
</dbReference>
<keyword evidence="3" id="KW-0210">Decarboxylase</keyword>
<dbReference type="PROSITE" id="PS00156">
    <property type="entry name" value="OMPDECASE"/>
    <property type="match status" value="1"/>
</dbReference>
<dbReference type="PANTHER" id="PTHR43375">
    <property type="entry name" value="OROTIDINE 5'-PHOSPHATE DECARBOXYLASE"/>
    <property type="match status" value="1"/>
</dbReference>
<keyword evidence="10" id="KW-1185">Reference proteome</keyword>
<evidence type="ECO:0000313" key="9">
    <source>
        <dbReference type="EMBL" id="MFD2673855.1"/>
    </source>
</evidence>
<dbReference type="InterPro" id="IPR001754">
    <property type="entry name" value="OMPdeCOase_dom"/>
</dbReference>
<dbReference type="NCBIfam" id="TIGR02127">
    <property type="entry name" value="pyrF_sub2"/>
    <property type="match status" value="1"/>
</dbReference>
<feature type="domain" description="Orotidine 5'-phosphate decarboxylase" evidence="8">
    <location>
        <begin position="32"/>
        <end position="289"/>
    </location>
</feature>
<evidence type="ECO:0000256" key="2">
    <source>
        <dbReference type="ARBA" id="ARBA00008847"/>
    </source>
</evidence>
<dbReference type="InterPro" id="IPR011060">
    <property type="entry name" value="RibuloseP-bd_barrel"/>
</dbReference>
<protein>
    <recommendedName>
        <fullName evidence="7">Orotidine-5'-phosphate decarboxylase</fullName>
        <ecNumber evidence="7">4.1.1.23</ecNumber>
    </recommendedName>
</protein>
<organism evidence="9 10">
    <name type="scientific">Gulosibacter bifidus</name>
    <dbReference type="NCBI Taxonomy" id="272239"/>
    <lineage>
        <taxon>Bacteria</taxon>
        <taxon>Bacillati</taxon>
        <taxon>Actinomycetota</taxon>
        <taxon>Actinomycetes</taxon>
        <taxon>Micrococcales</taxon>
        <taxon>Microbacteriaceae</taxon>
        <taxon>Gulosibacter</taxon>
    </lineage>
</organism>
<sequence length="302" mass="32130">MSDPIETASNTAAPATPAFGERLASTMDKYGHLCVGIDPHTYLLERWGLPVSAVGAHEFGLRIIEKLAGRVGIVKPQVAFYERFGANGYRVLEDVFTAARDAGLLVIADVKRGDVGSTLEAYSEAWLTPGMPLEADAMTINPYQGFDTFKKPLEMTEQYGKGLFALAATSNPESASVQTARRVRGTQEGRTVAGGIAARAALWNREHAEGRTKGSVGVVIGATVDLERLDIDVDDLATEPDTPILAPGFGHQGADVADVRRIFGASAPNVIVNSSRGLLQHGLEGLDAAIDEQLAVLERAFA</sequence>
<gene>
    <name evidence="9" type="primary">pyrF</name>
    <name evidence="9" type="ORF">ACFSUQ_00840</name>
</gene>
<dbReference type="RefSeq" id="WP_245610493.1">
    <property type="nucleotide sequence ID" value="NZ_JBHUNF010000001.1"/>
</dbReference>
<keyword evidence="5 9" id="KW-0456">Lyase</keyword>
<keyword evidence="4" id="KW-0665">Pyrimidine biosynthesis</keyword>
<evidence type="ECO:0000256" key="7">
    <source>
        <dbReference type="NCBIfam" id="TIGR02127"/>
    </source>
</evidence>
<comment type="pathway">
    <text evidence="1">Pyrimidine metabolism; UMP biosynthesis via de novo pathway; UMP from orotate: step 2/2.</text>
</comment>
<dbReference type="EC" id="4.1.1.23" evidence="7"/>